<reference evidence="3 4" key="1">
    <citation type="submission" date="2016-10" db="EMBL/GenBank/DDBJ databases">
        <authorList>
            <person name="de Groot N.N."/>
        </authorList>
    </citation>
    <scope>NUCLEOTIDE SEQUENCE [LARGE SCALE GENOMIC DNA]</scope>
    <source>
        <strain evidence="3 4">DSM 44993</strain>
    </source>
</reference>
<keyword evidence="4" id="KW-1185">Reference proteome</keyword>
<dbReference type="InterPro" id="IPR010982">
    <property type="entry name" value="Lambda_DNA-bd_dom_sf"/>
</dbReference>
<dbReference type="STRING" id="394193.SAMN04489732_103106"/>
<dbReference type="Proteomes" id="UP000198582">
    <property type="component" value="Unassembled WGS sequence"/>
</dbReference>
<dbReference type="SUPFAM" id="SSF58113">
    <property type="entry name" value="Apolipoprotein A-I"/>
    <property type="match status" value="1"/>
</dbReference>
<dbReference type="InterPro" id="IPR001387">
    <property type="entry name" value="Cro/C1-type_HTH"/>
</dbReference>
<evidence type="ECO:0000259" key="2">
    <source>
        <dbReference type="PROSITE" id="PS50943"/>
    </source>
</evidence>
<evidence type="ECO:0000313" key="3">
    <source>
        <dbReference type="EMBL" id="SEO99051.1"/>
    </source>
</evidence>
<dbReference type="Gene3D" id="1.25.40.10">
    <property type="entry name" value="Tetratricopeptide repeat domain"/>
    <property type="match status" value="1"/>
</dbReference>
<dbReference type="RefSeq" id="WP_091614967.1">
    <property type="nucleotide sequence ID" value="NZ_FOEF01000003.1"/>
</dbReference>
<accession>A0A1H8U786</accession>
<organism evidence="3 4">
    <name type="scientific">Amycolatopsis saalfeldensis</name>
    <dbReference type="NCBI Taxonomy" id="394193"/>
    <lineage>
        <taxon>Bacteria</taxon>
        <taxon>Bacillati</taxon>
        <taxon>Actinomycetota</taxon>
        <taxon>Actinomycetes</taxon>
        <taxon>Pseudonocardiales</taxon>
        <taxon>Pseudonocardiaceae</taxon>
        <taxon>Amycolatopsis</taxon>
    </lineage>
</organism>
<dbReference type="EMBL" id="FOEF01000003">
    <property type="protein sequence ID" value="SEO99051.1"/>
    <property type="molecule type" value="Genomic_DNA"/>
</dbReference>
<dbReference type="GO" id="GO:0003677">
    <property type="term" value="F:DNA binding"/>
    <property type="evidence" value="ECO:0007669"/>
    <property type="project" value="InterPro"/>
</dbReference>
<dbReference type="CDD" id="cd00093">
    <property type="entry name" value="HTH_XRE"/>
    <property type="match status" value="1"/>
</dbReference>
<protein>
    <submittedName>
        <fullName evidence="3">Helix-turn-helix domain-containing protein</fullName>
    </submittedName>
</protein>
<dbReference type="SUPFAM" id="SSF48452">
    <property type="entry name" value="TPR-like"/>
    <property type="match status" value="1"/>
</dbReference>
<sequence length="544" mass="57459">MAQRDEETVGRRIHRLRTGLGLTQRELATPSYTPGYVSAVESDRRKPSAEAMRHFAFRLGLDLEELATGRTADPVAGQELALLEALIAGDRQRLAALATGPVKARALTDLATLTPEAAPLREGATALLTNEPPHLRVEAAPPHEETTTPLTNEPPRLPVETAPPHEEAATQLADEPPQLRAEAAPPHEETTTPLTNEPPRLPVETAPPHEEAATQLADEPPQLRVEAAPLHEETTASLADEPPHLPAETAPLHEEATTLLADEPPHLRVEASAGRAVRLRRSGEFRYARHLLRTIRDELHESGHPDPAALVFVDAHLAACDVQVGDDSSPAAAEALALALPSPELSRDLNLRLARTLLAAGRFDDARVAVAQARAAHRQLGLRAELALCHQARARTRQAAGDLSGAAADLGQARAMLTAGGEYQAAADVGTELAGVHRELGNLAGARALLENVLATAEPDTSTAARAHRQLGLLLLPGGENTAAEQSLRTAVSIFERTGPGHDLARALLDLADVLAAHGDPGAAAEALSAGLRSAERIARSATG</sequence>
<dbReference type="Gene3D" id="1.10.260.40">
    <property type="entry name" value="lambda repressor-like DNA-binding domains"/>
    <property type="match status" value="1"/>
</dbReference>
<proteinExistence type="predicted"/>
<evidence type="ECO:0000313" key="4">
    <source>
        <dbReference type="Proteomes" id="UP000198582"/>
    </source>
</evidence>
<dbReference type="SMART" id="SM00530">
    <property type="entry name" value="HTH_XRE"/>
    <property type="match status" value="1"/>
</dbReference>
<dbReference type="SUPFAM" id="SSF47413">
    <property type="entry name" value="lambda repressor-like DNA-binding domains"/>
    <property type="match status" value="1"/>
</dbReference>
<evidence type="ECO:0000256" key="1">
    <source>
        <dbReference type="SAM" id="MobiDB-lite"/>
    </source>
</evidence>
<gene>
    <name evidence="3" type="ORF">SAMN04489732_103106</name>
</gene>
<dbReference type="AlphaFoldDB" id="A0A1H8U786"/>
<feature type="region of interest" description="Disordered" evidence="1">
    <location>
        <begin position="142"/>
        <end position="220"/>
    </location>
</feature>
<dbReference type="Pfam" id="PF13424">
    <property type="entry name" value="TPR_12"/>
    <property type="match status" value="1"/>
</dbReference>
<name>A0A1H8U786_9PSEU</name>
<dbReference type="PROSITE" id="PS50943">
    <property type="entry name" value="HTH_CROC1"/>
    <property type="match status" value="1"/>
</dbReference>
<dbReference type="InterPro" id="IPR011990">
    <property type="entry name" value="TPR-like_helical_dom_sf"/>
</dbReference>
<feature type="domain" description="HTH cro/C1-type" evidence="2">
    <location>
        <begin position="13"/>
        <end position="66"/>
    </location>
</feature>